<keyword evidence="3" id="KW-1185">Reference proteome</keyword>
<reference evidence="2 3" key="1">
    <citation type="submission" date="2023-03" db="EMBL/GenBank/DDBJ databases">
        <title>High-quality genome of Scylla paramamosain provides insights in environmental adaptation.</title>
        <authorList>
            <person name="Zhang L."/>
        </authorList>
    </citation>
    <scope>NUCLEOTIDE SEQUENCE [LARGE SCALE GENOMIC DNA]</scope>
    <source>
        <strain evidence="2">LZ_2023a</strain>
        <tissue evidence="2">Muscle</tissue>
    </source>
</reference>
<feature type="region of interest" description="Disordered" evidence="1">
    <location>
        <begin position="173"/>
        <end position="207"/>
    </location>
</feature>
<accession>A0AAW0UXA0</accession>
<dbReference type="Proteomes" id="UP001487740">
    <property type="component" value="Unassembled WGS sequence"/>
</dbReference>
<feature type="region of interest" description="Disordered" evidence="1">
    <location>
        <begin position="80"/>
        <end position="109"/>
    </location>
</feature>
<feature type="compositionally biased region" description="Gly residues" evidence="1">
    <location>
        <begin position="80"/>
        <end position="89"/>
    </location>
</feature>
<evidence type="ECO:0000313" key="3">
    <source>
        <dbReference type="Proteomes" id="UP001487740"/>
    </source>
</evidence>
<gene>
    <name evidence="2" type="ORF">O3P69_000042</name>
</gene>
<organism evidence="2 3">
    <name type="scientific">Scylla paramamosain</name>
    <name type="common">Mud crab</name>
    <dbReference type="NCBI Taxonomy" id="85552"/>
    <lineage>
        <taxon>Eukaryota</taxon>
        <taxon>Metazoa</taxon>
        <taxon>Ecdysozoa</taxon>
        <taxon>Arthropoda</taxon>
        <taxon>Crustacea</taxon>
        <taxon>Multicrustacea</taxon>
        <taxon>Malacostraca</taxon>
        <taxon>Eumalacostraca</taxon>
        <taxon>Eucarida</taxon>
        <taxon>Decapoda</taxon>
        <taxon>Pleocyemata</taxon>
        <taxon>Brachyura</taxon>
        <taxon>Eubrachyura</taxon>
        <taxon>Portunoidea</taxon>
        <taxon>Portunidae</taxon>
        <taxon>Portuninae</taxon>
        <taxon>Scylla</taxon>
    </lineage>
</organism>
<evidence type="ECO:0000256" key="1">
    <source>
        <dbReference type="SAM" id="MobiDB-lite"/>
    </source>
</evidence>
<comment type="caution">
    <text evidence="2">The sequence shown here is derived from an EMBL/GenBank/DDBJ whole genome shotgun (WGS) entry which is preliminary data.</text>
</comment>
<evidence type="ECO:0000313" key="2">
    <source>
        <dbReference type="EMBL" id="KAK8403671.1"/>
    </source>
</evidence>
<dbReference type="AlphaFoldDB" id="A0AAW0UXA0"/>
<dbReference type="EMBL" id="JARAKH010000005">
    <property type="protein sequence ID" value="KAK8403671.1"/>
    <property type="molecule type" value="Genomic_DNA"/>
</dbReference>
<proteinExistence type="predicted"/>
<sequence>MGGRAWAWKWPVFPQLDRGVYSEVLLLVPGVSRPAWGRKRDGGPCGDCWGDGRRERGREKNTHDLPHLLWSLAAGGGGECPGKLRGGGDTMPRPSCPWGRRRTGAGCQDGEEGQVMWDIRPIKTQRHSLEHSRPPPRCFRRESRRDGSFYGCSRLLAGAYPGQGRERVHDAVSGTGSKTYAAEGGAREEGDTPLVSGGGDKELVGII</sequence>
<protein>
    <submittedName>
        <fullName evidence="2">Uncharacterized protein</fullName>
    </submittedName>
</protein>
<name>A0AAW0UXA0_SCYPA</name>